<dbReference type="InterPro" id="IPR005133">
    <property type="entry name" value="PhaG_MnhG_YufB"/>
</dbReference>
<keyword evidence="5" id="KW-0472">Membrane</keyword>
<sequence>MTTIEWLIAVLALLGSIFGFLSAVGIVRLPDVYSRLHATGKNSTFGIMMIMAAVFLYFFILKGEFIGKLLLTILFVFITVPIAALMISRSAYRIGIPMDASTVCDEMKPFYDKEKKTYANNSKQTTNENPTKPLPTENRP</sequence>
<organism evidence="6 7">
    <name type="scientific">Shouchella clausii</name>
    <name type="common">Alkalihalobacillus clausii</name>
    <dbReference type="NCBI Taxonomy" id="79880"/>
    <lineage>
        <taxon>Bacteria</taxon>
        <taxon>Bacillati</taxon>
        <taxon>Bacillota</taxon>
        <taxon>Bacilli</taxon>
        <taxon>Bacillales</taxon>
        <taxon>Bacillaceae</taxon>
        <taxon>Shouchella</taxon>
    </lineage>
</organism>
<keyword evidence="3" id="KW-0050">Antiport</keyword>
<name>A0A268P558_SHOCL</name>
<evidence type="ECO:0000256" key="1">
    <source>
        <dbReference type="ARBA" id="ARBA00004141"/>
    </source>
</evidence>
<evidence type="ECO:0000256" key="3">
    <source>
        <dbReference type="ARBA" id="ARBA00022449"/>
    </source>
</evidence>
<comment type="similarity">
    <text evidence="2">Belongs to the CPA3 antiporters (TC 2.A.63) subunit G family.</text>
</comment>
<accession>A0A268P558</accession>
<dbReference type="GO" id="GO:0016020">
    <property type="term" value="C:membrane"/>
    <property type="evidence" value="ECO:0007669"/>
    <property type="project" value="UniProtKB-SubCell"/>
</dbReference>
<evidence type="ECO:0008006" key="8">
    <source>
        <dbReference type="Google" id="ProtNLM"/>
    </source>
</evidence>
<dbReference type="AlphaFoldDB" id="A0A268P558"/>
<comment type="subcellular location">
    <subcellularLocation>
        <location evidence="1">Membrane</location>
        <topology evidence="1">Multi-pass membrane protein</topology>
    </subcellularLocation>
</comment>
<feature type="compositionally biased region" description="Polar residues" evidence="4">
    <location>
        <begin position="118"/>
        <end position="130"/>
    </location>
</feature>
<evidence type="ECO:0000313" key="6">
    <source>
        <dbReference type="EMBL" id="PAE90445.1"/>
    </source>
</evidence>
<keyword evidence="3" id="KW-0813">Transport</keyword>
<keyword evidence="5" id="KW-0812">Transmembrane</keyword>
<dbReference type="PANTHER" id="PTHR34703:SF1">
    <property type="entry name" value="ANTIPORTER SUBUNIT MNHG2-RELATED"/>
    <property type="match status" value="1"/>
</dbReference>
<feature type="transmembrane region" description="Helical" evidence="5">
    <location>
        <begin position="6"/>
        <end position="30"/>
    </location>
</feature>
<evidence type="ECO:0000256" key="5">
    <source>
        <dbReference type="SAM" id="Phobius"/>
    </source>
</evidence>
<evidence type="ECO:0000256" key="4">
    <source>
        <dbReference type="SAM" id="MobiDB-lite"/>
    </source>
</evidence>
<gene>
    <name evidence="6" type="ORF">CHH72_00720</name>
</gene>
<dbReference type="Proteomes" id="UP000216207">
    <property type="component" value="Unassembled WGS sequence"/>
</dbReference>
<keyword evidence="5" id="KW-1133">Transmembrane helix</keyword>
<dbReference type="Pfam" id="PF03334">
    <property type="entry name" value="PhaG_MnhG_YufB"/>
    <property type="match status" value="1"/>
</dbReference>
<dbReference type="EMBL" id="NPCC01000004">
    <property type="protein sequence ID" value="PAE90445.1"/>
    <property type="molecule type" value="Genomic_DNA"/>
</dbReference>
<dbReference type="GO" id="GO:0015385">
    <property type="term" value="F:sodium:proton antiporter activity"/>
    <property type="evidence" value="ECO:0007669"/>
    <property type="project" value="TreeGrafter"/>
</dbReference>
<comment type="caution">
    <text evidence="6">The sequence shown here is derived from an EMBL/GenBank/DDBJ whole genome shotgun (WGS) entry which is preliminary data.</text>
</comment>
<dbReference type="PANTHER" id="PTHR34703">
    <property type="entry name" value="ANTIPORTER SUBUNIT MNHG2-RELATED"/>
    <property type="match status" value="1"/>
</dbReference>
<proteinExistence type="inferred from homology"/>
<feature type="transmembrane region" description="Helical" evidence="5">
    <location>
        <begin position="66"/>
        <end position="88"/>
    </location>
</feature>
<feature type="transmembrane region" description="Helical" evidence="5">
    <location>
        <begin position="42"/>
        <end position="60"/>
    </location>
</feature>
<dbReference type="NCBIfam" id="NF009314">
    <property type="entry name" value="PRK12674.1-2"/>
    <property type="match status" value="1"/>
</dbReference>
<dbReference type="RefSeq" id="WP_082369069.1">
    <property type="nucleotide sequence ID" value="NZ_CP012475.1"/>
</dbReference>
<dbReference type="NCBIfam" id="TIGR01300">
    <property type="entry name" value="CPA3_mnhG_phaG"/>
    <property type="match status" value="1"/>
</dbReference>
<evidence type="ECO:0000313" key="7">
    <source>
        <dbReference type="Proteomes" id="UP000216207"/>
    </source>
</evidence>
<evidence type="ECO:0000256" key="2">
    <source>
        <dbReference type="ARBA" id="ARBA00008404"/>
    </source>
</evidence>
<reference evidence="6 7" key="1">
    <citation type="submission" date="2017-07" db="EMBL/GenBank/DDBJ databases">
        <title>Isolation and whole genome analysis of endospore-forming bacteria from heroin.</title>
        <authorList>
            <person name="Kalinowski J."/>
            <person name="Ahrens B."/>
            <person name="Al-Dilaimi A."/>
            <person name="Winkler A."/>
            <person name="Wibberg D."/>
            <person name="Schleenbecker U."/>
            <person name="Ruckert C."/>
            <person name="Wolfel R."/>
            <person name="Grass G."/>
        </authorList>
    </citation>
    <scope>NUCLEOTIDE SEQUENCE [LARGE SCALE GENOMIC DNA]</scope>
    <source>
        <strain evidence="6 7">7539</strain>
    </source>
</reference>
<feature type="region of interest" description="Disordered" evidence="4">
    <location>
        <begin position="117"/>
        <end position="140"/>
    </location>
</feature>
<protein>
    <recommendedName>
        <fullName evidence="8">Na+/H+ antiporter subunit G</fullName>
    </recommendedName>
</protein>